<evidence type="ECO:0000256" key="1">
    <source>
        <dbReference type="SAM" id="Phobius"/>
    </source>
</evidence>
<feature type="transmembrane region" description="Helical" evidence="1">
    <location>
        <begin position="335"/>
        <end position="352"/>
    </location>
</feature>
<accession>A0ABQ3ZMK1</accession>
<keyword evidence="1" id="KW-0472">Membrane</keyword>
<feature type="transmembrane region" description="Helical" evidence="1">
    <location>
        <begin position="226"/>
        <end position="247"/>
    </location>
</feature>
<comment type="caution">
    <text evidence="2">The sequence shown here is derived from an EMBL/GenBank/DDBJ whole genome shotgun (WGS) entry which is preliminary data.</text>
</comment>
<name>A0ABQ3ZMK1_9ACTN</name>
<feature type="transmembrane region" description="Helical" evidence="1">
    <location>
        <begin position="108"/>
        <end position="125"/>
    </location>
</feature>
<feature type="transmembrane region" description="Helical" evidence="1">
    <location>
        <begin position="577"/>
        <end position="594"/>
    </location>
</feature>
<feature type="transmembrane region" description="Helical" evidence="1">
    <location>
        <begin position="82"/>
        <end position="102"/>
    </location>
</feature>
<feature type="transmembrane region" description="Helical" evidence="1">
    <location>
        <begin position="51"/>
        <end position="70"/>
    </location>
</feature>
<feature type="transmembrane region" description="Helical" evidence="1">
    <location>
        <begin position="514"/>
        <end position="534"/>
    </location>
</feature>
<dbReference type="EMBL" id="BOMN01000033">
    <property type="protein sequence ID" value="GIE19824.1"/>
    <property type="molecule type" value="Genomic_DNA"/>
</dbReference>
<feature type="transmembrane region" description="Helical" evidence="1">
    <location>
        <begin position="463"/>
        <end position="482"/>
    </location>
</feature>
<feature type="transmembrane region" description="Helical" evidence="1">
    <location>
        <begin position="137"/>
        <end position="158"/>
    </location>
</feature>
<feature type="transmembrane region" description="Helical" evidence="1">
    <location>
        <begin position="259"/>
        <end position="278"/>
    </location>
</feature>
<feature type="transmembrane region" description="Helical" evidence="1">
    <location>
        <begin position="546"/>
        <end position="570"/>
    </location>
</feature>
<evidence type="ECO:0000313" key="2">
    <source>
        <dbReference type="EMBL" id="GIE19824.1"/>
    </source>
</evidence>
<keyword evidence="1" id="KW-0812">Transmembrane</keyword>
<protein>
    <recommendedName>
        <fullName evidence="4">4-amino-4-deoxy-L-arabinose transferase-like glycosyltransferase</fullName>
    </recommendedName>
</protein>
<proteinExistence type="predicted"/>
<keyword evidence="1" id="KW-1133">Transmembrane helix</keyword>
<sequence>MTSVLTRPAPPAVATPPRFRVGALLPWALVTVVYVAALLNADTPAKDIAIYGVYLVLGIVVPGTLVWRAVRGSRGNLPEDLGLGAGTGLFVQLVGWAIAAAIGLQQVLWAWPLLVIAAFIAVPSLRRHWRIADPQPLPLRWAWMICAALLVIVAWGAVAWSGAPMPPFAGAYYQDVMYHLSLVHEMTRSMPFEVPQLAGDTLRYHYLSDADMAAASMITGIPEHVVLLRLWNVPIGAIGVLVTAVLAREVIGKWWAGPLAGALAFIGIPLSLGAPLMAYGTSALVFASPSQTYAMPLLGLLALIAVDVLRGRPLGPLWYVTPPLALAVAGSKSSALPPLVAGIGLAGLVLWIRHRKFPLRIALFLVAVLIPMIIGTKLFAGGGAGTLGIQPFAVIRWMDPYSMSLGQDDGISPNGFLPPGLAGADAKGWVFAIGIIGWWLLMESPRLLGILGIGNRRMRADPVAWMFGGMIVAGTAATWLLWHPSASMLYFFLCMVPFGSVLTIWLLAENVRRWWVPLAGLLAGAAWALIAPAVARPEDRTSWSQWSWALGLPVLRTLGFVVAGAILVLVMRKSYRSLVVAVVAAVAGASLAYGTSSYTKSWWNAEFGPAPAAAAPARQLTRAEMRAALWLDENAGNDDVVATNVHCQPIGRAKPCDARAFWVAGLGGRRTLVESWGYSDATVAANGVNGIKYPLQPAPGPALFALNERVFTTADGADVRQLREAYGVKWLFADGRAGTVSPQLATQAKVAYTAGSVTIYELE</sequence>
<keyword evidence="3" id="KW-1185">Reference proteome</keyword>
<feature type="transmembrane region" description="Helical" evidence="1">
    <location>
        <begin position="426"/>
        <end position="442"/>
    </location>
</feature>
<evidence type="ECO:0008006" key="4">
    <source>
        <dbReference type="Google" id="ProtNLM"/>
    </source>
</evidence>
<evidence type="ECO:0000313" key="3">
    <source>
        <dbReference type="Proteomes" id="UP000603200"/>
    </source>
</evidence>
<reference evidence="2 3" key="1">
    <citation type="submission" date="2021-01" db="EMBL/GenBank/DDBJ databases">
        <title>Whole genome shotgun sequence of Actinoplanes humidus NBRC 14915.</title>
        <authorList>
            <person name="Komaki H."/>
            <person name="Tamura T."/>
        </authorList>
    </citation>
    <scope>NUCLEOTIDE SEQUENCE [LARGE SCALE GENOMIC DNA]</scope>
    <source>
        <strain evidence="2 3">NBRC 14915</strain>
    </source>
</reference>
<feature type="transmembrane region" description="Helical" evidence="1">
    <location>
        <begin position="359"/>
        <end position="380"/>
    </location>
</feature>
<dbReference type="RefSeq" id="WP_203837032.1">
    <property type="nucleotide sequence ID" value="NZ_BAAATV010000006.1"/>
</dbReference>
<dbReference type="Proteomes" id="UP000603200">
    <property type="component" value="Unassembled WGS sequence"/>
</dbReference>
<feature type="transmembrane region" description="Helical" evidence="1">
    <location>
        <begin position="488"/>
        <end position="507"/>
    </location>
</feature>
<feature type="transmembrane region" description="Helical" evidence="1">
    <location>
        <begin position="21"/>
        <end position="39"/>
    </location>
</feature>
<gene>
    <name evidence="2" type="ORF">Ahu01nite_029260</name>
</gene>
<organism evidence="2 3">
    <name type="scientific">Winogradskya humida</name>
    <dbReference type="NCBI Taxonomy" id="113566"/>
    <lineage>
        <taxon>Bacteria</taxon>
        <taxon>Bacillati</taxon>
        <taxon>Actinomycetota</taxon>
        <taxon>Actinomycetes</taxon>
        <taxon>Micromonosporales</taxon>
        <taxon>Micromonosporaceae</taxon>
        <taxon>Winogradskya</taxon>
    </lineage>
</organism>